<dbReference type="AlphaFoldDB" id="A0A0H5Q2K4"/>
<reference evidence="1" key="1">
    <citation type="submission" date="2015-06" db="EMBL/GenBank/DDBJ databases">
        <authorList>
            <person name="Joergensen T."/>
        </authorList>
    </citation>
    <scope>NUCLEOTIDE SEQUENCE</scope>
    <source>
        <plasmid evidence="1">pRGRH0700</plasmid>
    </source>
</reference>
<sequence length="63" mass="7325">MRNEEKIVTLIDRALDHDRAKLTPRDLDFLTGVRDVFRRYDSLSMAQKNAAVAVLKHIGRWTT</sequence>
<organism evidence="1">
    <name type="scientific">uncultured prokaryote</name>
    <dbReference type="NCBI Taxonomy" id="198431"/>
    <lineage>
        <taxon>unclassified sequences</taxon>
        <taxon>environmental samples</taxon>
    </lineage>
</organism>
<protein>
    <submittedName>
        <fullName evidence="1">Uncharacterized protein</fullName>
    </submittedName>
</protein>
<geneLocation type="plasmid" evidence="1">
    <name>pRGRH0700</name>
</geneLocation>
<reference evidence="1" key="2">
    <citation type="submission" date="2015-07" db="EMBL/GenBank/DDBJ databases">
        <title>Plasmids, circular viruses and viroids from rat gut.</title>
        <authorList>
            <person name="Jorgensen T.J."/>
            <person name="Hansen M.A."/>
            <person name="Xu Z."/>
            <person name="Tabak M.A."/>
            <person name="Sorensen S.J."/>
            <person name="Hansen L.H."/>
        </authorList>
    </citation>
    <scope>NUCLEOTIDE SEQUENCE</scope>
    <source>
        <plasmid evidence="1">pRGRH0700</plasmid>
    </source>
</reference>
<accession>A0A0H5Q2K4</accession>
<name>A0A0H5Q2K4_9ZZZZ</name>
<evidence type="ECO:0000313" key="1">
    <source>
        <dbReference type="EMBL" id="CRY95644.1"/>
    </source>
</evidence>
<proteinExistence type="predicted"/>
<keyword evidence="1" id="KW-0614">Plasmid</keyword>
<dbReference type="EMBL" id="LN853318">
    <property type="protein sequence ID" value="CRY95644.1"/>
    <property type="molecule type" value="Genomic_DNA"/>
</dbReference>